<name>A0A0J8GBV2_9LIST</name>
<sequence length="317" mass="36165">MGNEKLDLLRQVAYKYYVEEKNQETIGRELNIYRTSVSRMLKQAKQTGVVEIKIHDFDEQLYELETELRETFNLKYVRIARTEPHFSNQEKEENLAKTASLVIKNMVRPHETIGVAWGETLGNAISYIENRRKTMATFIPIVGGPSHVHSKYHVNTLVYELARKFGGNSVFVNATVVQETEQLKNGIMGSHYFQELKSKWDKLDVAIVGIGGLLSEKTSKWRDLLSPEDYEDLRLREACGDSCCNFFDRDGKVLHGSLYNRTIGIGIENLKRVPTVLGVARSKRKSRAILAMLKKGYINALVTDDETAKLILKYAKS</sequence>
<feature type="domain" description="Sugar-binding" evidence="5">
    <location>
        <begin position="60"/>
        <end position="313"/>
    </location>
</feature>
<evidence type="ECO:0000256" key="4">
    <source>
        <dbReference type="ARBA" id="ARBA00023163"/>
    </source>
</evidence>
<proteinExistence type="inferred from homology"/>
<dbReference type="SUPFAM" id="SSF100950">
    <property type="entry name" value="NagB/RpiA/CoA transferase-like"/>
    <property type="match status" value="1"/>
</dbReference>
<dbReference type="AlphaFoldDB" id="A0A0J8GBV2"/>
<dbReference type="InterPro" id="IPR007324">
    <property type="entry name" value="Sugar-bd_dom_put"/>
</dbReference>
<dbReference type="RefSeq" id="WP_007474173.1">
    <property type="nucleotide sequence ID" value="NZ_KQ130613.1"/>
</dbReference>
<dbReference type="InterPro" id="IPR051054">
    <property type="entry name" value="SorC_transcr_regulators"/>
</dbReference>
<comment type="caution">
    <text evidence="6">The sequence shown here is derived from an EMBL/GenBank/DDBJ whole genome shotgun (WGS) entry which is preliminary data.</text>
</comment>
<organism evidence="6 7">
    <name type="scientific">Listeria fleischmannii 1991</name>
    <dbReference type="NCBI Taxonomy" id="1430899"/>
    <lineage>
        <taxon>Bacteria</taxon>
        <taxon>Bacillati</taxon>
        <taxon>Bacillota</taxon>
        <taxon>Bacilli</taxon>
        <taxon>Bacillales</taxon>
        <taxon>Listeriaceae</taxon>
        <taxon>Listeria</taxon>
    </lineage>
</organism>
<keyword evidence="3" id="KW-0238">DNA-binding</keyword>
<evidence type="ECO:0000313" key="6">
    <source>
        <dbReference type="EMBL" id="KMT60080.1"/>
    </source>
</evidence>
<evidence type="ECO:0000256" key="3">
    <source>
        <dbReference type="ARBA" id="ARBA00023125"/>
    </source>
</evidence>
<dbReference type="GO" id="GO:0003677">
    <property type="term" value="F:DNA binding"/>
    <property type="evidence" value="ECO:0007669"/>
    <property type="project" value="UniProtKB-KW"/>
</dbReference>
<reference evidence="6 7" key="1">
    <citation type="journal article" date="2015" name="Genome Biol. Evol.">
        <title>Comparative Genomics of Listeria Sensu Lato: Genus-Wide Differences in Evolutionary Dynamics and the Progressive Gain of Complex, Potentially Pathogenicity-Related Traits through Lateral Gene Transfer.</title>
        <authorList>
            <person name="Chiara M."/>
            <person name="Caruso M."/>
            <person name="D'Erchia A.M."/>
            <person name="Manzari C."/>
            <person name="Fraccalvieri R."/>
            <person name="Goffredo E."/>
            <person name="Latorre L."/>
            <person name="Miccolupo A."/>
            <person name="Padalino I."/>
            <person name="Santagada G."/>
            <person name="Chiocco D."/>
            <person name="Pesole G."/>
            <person name="Horner D.S."/>
            <person name="Parisi A."/>
        </authorList>
    </citation>
    <scope>NUCLEOTIDE SEQUENCE [LARGE SCALE GENOMIC DNA]</scope>
    <source>
        <strain evidence="6 7">1991</strain>
    </source>
</reference>
<dbReference type="InterPro" id="IPR037171">
    <property type="entry name" value="NagB/RpiA_transferase-like"/>
</dbReference>
<dbReference type="PANTHER" id="PTHR34294">
    <property type="entry name" value="TRANSCRIPTIONAL REGULATOR-RELATED"/>
    <property type="match status" value="1"/>
</dbReference>
<dbReference type="PATRIC" id="fig|1430899.3.peg.1037"/>
<keyword evidence="2" id="KW-0805">Transcription regulation</keyword>
<dbReference type="GO" id="GO:0030246">
    <property type="term" value="F:carbohydrate binding"/>
    <property type="evidence" value="ECO:0007669"/>
    <property type="project" value="InterPro"/>
</dbReference>
<dbReference type="PANTHER" id="PTHR34294:SF1">
    <property type="entry name" value="TRANSCRIPTIONAL REGULATOR LSRR"/>
    <property type="match status" value="1"/>
</dbReference>
<comment type="similarity">
    <text evidence="1">Belongs to the SorC transcriptional regulatory family.</text>
</comment>
<dbReference type="Proteomes" id="UP000052258">
    <property type="component" value="Unassembled WGS sequence"/>
</dbReference>
<evidence type="ECO:0000259" key="5">
    <source>
        <dbReference type="Pfam" id="PF04198"/>
    </source>
</evidence>
<evidence type="ECO:0000256" key="2">
    <source>
        <dbReference type="ARBA" id="ARBA00023015"/>
    </source>
</evidence>
<evidence type="ECO:0000313" key="7">
    <source>
        <dbReference type="Proteomes" id="UP000052258"/>
    </source>
</evidence>
<keyword evidence="4" id="KW-0804">Transcription</keyword>
<dbReference type="EMBL" id="AZHO01000011">
    <property type="protein sequence ID" value="KMT60080.1"/>
    <property type="molecule type" value="Genomic_DNA"/>
</dbReference>
<gene>
    <name evidence="6" type="ORF">X560_1006</name>
</gene>
<dbReference type="Pfam" id="PF04198">
    <property type="entry name" value="Sugar-bind"/>
    <property type="match status" value="1"/>
</dbReference>
<evidence type="ECO:0000256" key="1">
    <source>
        <dbReference type="ARBA" id="ARBA00010466"/>
    </source>
</evidence>
<dbReference type="OrthoDB" id="58802at2"/>
<protein>
    <submittedName>
        <fullName evidence="6">DeoR family transcriptional regulator</fullName>
    </submittedName>
</protein>
<dbReference type="Gene3D" id="1.10.10.60">
    <property type="entry name" value="Homeodomain-like"/>
    <property type="match status" value="1"/>
</dbReference>
<keyword evidence="7" id="KW-1185">Reference proteome</keyword>
<dbReference type="Gene3D" id="3.40.50.1360">
    <property type="match status" value="1"/>
</dbReference>
<accession>A0A0J8GBV2</accession>